<dbReference type="EMBL" id="ADFR01000009">
    <property type="protein sequence ID" value="EFC05602.1"/>
    <property type="molecule type" value="Genomic_DNA"/>
</dbReference>
<feature type="region of interest" description="Disordered" evidence="1">
    <location>
        <begin position="484"/>
        <end position="508"/>
    </location>
</feature>
<dbReference type="InterPro" id="IPR021145">
    <property type="entry name" value="Portal_protein_SPP1_Gp6-like"/>
</dbReference>
<dbReference type="Pfam" id="PF05133">
    <property type="entry name" value="SPP1_portal"/>
    <property type="match status" value="1"/>
</dbReference>
<protein>
    <recommendedName>
        <fullName evidence="4">Phage minor capsid protein</fullName>
    </recommendedName>
</protein>
<dbReference type="RefSeq" id="WP_006627303.1">
    <property type="nucleotide sequence ID" value="NZ_ADFR01000009.1"/>
</dbReference>
<accession>D2MPJ0</accession>
<dbReference type="Proteomes" id="UP000005017">
    <property type="component" value="Unassembled WGS sequence"/>
</dbReference>
<dbReference type="AlphaFoldDB" id="D2MPJ0"/>
<gene>
    <name evidence="2" type="ORF">HMPREF9013_1306</name>
</gene>
<evidence type="ECO:0000256" key="1">
    <source>
        <dbReference type="SAM" id="MobiDB-lite"/>
    </source>
</evidence>
<evidence type="ECO:0000313" key="2">
    <source>
        <dbReference type="EMBL" id="EFC05602.1"/>
    </source>
</evidence>
<evidence type="ECO:0008006" key="4">
    <source>
        <dbReference type="Google" id="ProtNLM"/>
    </source>
</evidence>
<reference evidence="3" key="1">
    <citation type="submission" date="2009-12" db="EMBL/GenBank/DDBJ databases">
        <title>Sequence of Clostridiales genomosp. BVAB3 str. UPII9-5.</title>
        <authorList>
            <person name="Madupu R."/>
            <person name="Durkin A.S."/>
            <person name="Torralba M."/>
            <person name="Methe B."/>
            <person name="Sutton G.G."/>
            <person name="Strausberg R.L."/>
            <person name="Nelson K.E."/>
        </authorList>
    </citation>
    <scope>NUCLEOTIDE SEQUENCE [LARGE SCALE GENOMIC DNA]</scope>
    <source>
        <strain evidence="3">W1219</strain>
    </source>
</reference>
<sequence>MGIGMNIKQAIQSWLEIKPADREGVTIDEAYDYEFNAGINRVWMRGQPAELSALYKQIKGAGNKNATFWGATPSTPIHKIHTGLPGLTVRVLTDIVIRDLNKIEVNKRNDEWQKIADDNNLKKLFKQAIKETLFVGDGAFKISVDSDISNEPIIEFYPGDKIDLIHKRGRLVEIVFKTVKIQEGTTRKYLLKERYGYGYVKYELFHINGYSLGKTDLYELEETKDLVDVQFGGYDEETKTKGSFMMAIPFSIFESTMYKGRGESIFDKKKDSYDALDEVVSQWADAVRAGRATKYIPDSLVPKGANGMDLLPNDFDDRFIKTGNAIGEDAKQQISVVQPSIPTENYLQSYITYLDLCLQGLISPSTLGIDTKKLENAEAQREKEKTTLYTRNAIIEAFTEMVPKLITSVLMTKDGMTNKGLSQLLDIDVNVDFGEYANPSFEAVVETVTKAKQGGVMSIRTALDEMYGESKEDAWKDEEAQRIAEESGAVDLPEPNVPTDIGSGMGFS</sequence>
<proteinExistence type="predicted"/>
<name>D2MPJ0_9FIRM</name>
<dbReference type="eggNOG" id="ENOG502Z7Y9">
    <property type="taxonomic scope" value="Bacteria"/>
</dbReference>
<dbReference type="OrthoDB" id="2509227at2"/>
<evidence type="ECO:0000313" key="3">
    <source>
        <dbReference type="Proteomes" id="UP000005017"/>
    </source>
</evidence>
<organism evidence="2 3">
    <name type="scientific">Bulleidia extructa W1219</name>
    <dbReference type="NCBI Taxonomy" id="679192"/>
    <lineage>
        <taxon>Bacteria</taxon>
        <taxon>Bacillati</taxon>
        <taxon>Bacillota</taxon>
        <taxon>Erysipelotrichia</taxon>
        <taxon>Erysipelotrichales</taxon>
        <taxon>Erysipelotrichaceae</taxon>
        <taxon>Bulleidia</taxon>
    </lineage>
</organism>
<keyword evidence="3" id="KW-1185">Reference proteome</keyword>
<dbReference type="STRING" id="679192.HMPREF9013_1306"/>
<comment type="caution">
    <text evidence="2">The sequence shown here is derived from an EMBL/GenBank/DDBJ whole genome shotgun (WGS) entry which is preliminary data.</text>
</comment>